<dbReference type="PANTHER" id="PTHR43876:SF7">
    <property type="entry name" value="UBIQUINONE BIOSYNTHESIS MONOOXYGENASE COQ6, MITOCHONDRIAL"/>
    <property type="match status" value="1"/>
</dbReference>
<evidence type="ECO:0000313" key="2">
    <source>
        <dbReference type="EMBL" id="GER02430.1"/>
    </source>
</evidence>
<dbReference type="AlphaFoldDB" id="A0A5A7N4W5"/>
<accession>A0A5A7N4W5</accession>
<dbReference type="InterPro" id="IPR051205">
    <property type="entry name" value="UbiH/COQ6_monooxygenase"/>
</dbReference>
<organism evidence="2 3">
    <name type="scientific">Iodidimonas nitroreducens</name>
    <dbReference type="NCBI Taxonomy" id="1236968"/>
    <lineage>
        <taxon>Bacteria</taxon>
        <taxon>Pseudomonadati</taxon>
        <taxon>Pseudomonadota</taxon>
        <taxon>Alphaproteobacteria</taxon>
        <taxon>Iodidimonadales</taxon>
        <taxon>Iodidimonadaceae</taxon>
        <taxon>Iodidimonas</taxon>
    </lineage>
</organism>
<dbReference type="SUPFAM" id="SSF51905">
    <property type="entry name" value="FAD/NAD(P)-binding domain"/>
    <property type="match status" value="1"/>
</dbReference>
<sequence length="258" mass="27939">MPDHGDIKVDIAIIGGGMAGLTAACGLAHYGLEVAVIDAASPPDLTHEAYDGRCSAIAFASVEMFRALDIWSPLEETAQPIHEIRVSDGASPLFLHFDEADVGDQPLGQMVENRHLRQALFFRAGQFQNLHQIAPARPLSISRTDHQAEIVLSNGQHLAARLIIAADGRNSSLRAEAGILTPQWRYDQAGIVASIDHELPHCGIAHERFLPDGPFASCPLKAIDPLWCGPCAPIAPRPSWPCLPVVLRPKYKSGWGIF</sequence>
<dbReference type="InterPro" id="IPR002938">
    <property type="entry name" value="FAD-bd"/>
</dbReference>
<dbReference type="PANTHER" id="PTHR43876">
    <property type="entry name" value="UBIQUINONE BIOSYNTHESIS MONOOXYGENASE COQ6, MITOCHONDRIAL"/>
    <property type="match status" value="1"/>
</dbReference>
<gene>
    <name evidence="2" type="ORF">JCM17846_01120</name>
</gene>
<dbReference type="Pfam" id="PF01494">
    <property type="entry name" value="FAD_binding_3"/>
    <property type="match status" value="1"/>
</dbReference>
<reference evidence="2 3" key="1">
    <citation type="submission" date="2019-09" db="EMBL/GenBank/DDBJ databases">
        <title>NBRP : Genome information of microbial organism related human and environment.</title>
        <authorList>
            <person name="Hattori M."/>
            <person name="Oshima K."/>
            <person name="Inaba H."/>
            <person name="Suda W."/>
            <person name="Sakamoto M."/>
            <person name="Iino T."/>
            <person name="Kitahara M."/>
            <person name="Oshida Y."/>
            <person name="Iida T."/>
            <person name="Kudo T."/>
            <person name="Itoh T."/>
            <person name="Ohkuma M."/>
        </authorList>
    </citation>
    <scope>NUCLEOTIDE SEQUENCE [LARGE SCALE GENOMIC DNA]</scope>
    <source>
        <strain evidence="2 3">Q-1</strain>
    </source>
</reference>
<comment type="caution">
    <text evidence="2">The sequence shown here is derived from an EMBL/GenBank/DDBJ whole genome shotgun (WGS) entry which is preliminary data.</text>
</comment>
<dbReference type="Proteomes" id="UP000324996">
    <property type="component" value="Unassembled WGS sequence"/>
</dbReference>
<proteinExistence type="predicted"/>
<dbReference type="RefSeq" id="WP_313978006.1">
    <property type="nucleotide sequence ID" value="NZ_BKCN01000001.1"/>
</dbReference>
<dbReference type="Gene3D" id="3.50.50.60">
    <property type="entry name" value="FAD/NAD(P)-binding domain"/>
    <property type="match status" value="1"/>
</dbReference>
<dbReference type="PRINTS" id="PR00420">
    <property type="entry name" value="RNGMNOXGNASE"/>
</dbReference>
<name>A0A5A7N4W5_9PROT</name>
<protein>
    <recommendedName>
        <fullName evidence="1">FAD-binding domain-containing protein</fullName>
    </recommendedName>
</protein>
<feature type="domain" description="FAD-binding" evidence="1">
    <location>
        <begin position="8"/>
        <end position="180"/>
    </location>
</feature>
<dbReference type="EMBL" id="BKCN01000001">
    <property type="protein sequence ID" value="GER02430.1"/>
    <property type="molecule type" value="Genomic_DNA"/>
</dbReference>
<evidence type="ECO:0000313" key="3">
    <source>
        <dbReference type="Proteomes" id="UP000324996"/>
    </source>
</evidence>
<keyword evidence="3" id="KW-1185">Reference proteome</keyword>
<dbReference type="InterPro" id="IPR036188">
    <property type="entry name" value="FAD/NAD-bd_sf"/>
</dbReference>
<dbReference type="GO" id="GO:0071949">
    <property type="term" value="F:FAD binding"/>
    <property type="evidence" value="ECO:0007669"/>
    <property type="project" value="InterPro"/>
</dbReference>
<evidence type="ECO:0000259" key="1">
    <source>
        <dbReference type="Pfam" id="PF01494"/>
    </source>
</evidence>